<evidence type="ECO:0000259" key="6">
    <source>
        <dbReference type="PROSITE" id="PS50238"/>
    </source>
</evidence>
<dbReference type="SUPFAM" id="SSF48350">
    <property type="entry name" value="GTPase activation domain, GAP"/>
    <property type="match status" value="1"/>
</dbReference>
<dbReference type="SUPFAM" id="SSF50729">
    <property type="entry name" value="PH domain-like"/>
    <property type="match status" value="2"/>
</dbReference>
<dbReference type="Proteomes" id="UP001044222">
    <property type="component" value="Chromosome 8"/>
</dbReference>
<dbReference type="PROSITE" id="PS50115">
    <property type="entry name" value="ARFGAP"/>
    <property type="match status" value="1"/>
</dbReference>
<feature type="domain" description="Rho-GAP" evidence="6">
    <location>
        <begin position="474"/>
        <end position="650"/>
    </location>
</feature>
<dbReference type="PANTHER" id="PTHR45899:SF3">
    <property type="entry name" value="ARF-GAP WITH RHO-GAP DOMAIN, ANK REPEAT AND PH DOMAIN-CONTAINING PROTEIN 1"/>
    <property type="match status" value="1"/>
</dbReference>
<evidence type="ECO:0000259" key="5">
    <source>
        <dbReference type="PROSITE" id="PS50200"/>
    </source>
</evidence>
<dbReference type="Gene3D" id="1.10.555.10">
    <property type="entry name" value="Rho GTPase activation protein"/>
    <property type="match status" value="1"/>
</dbReference>
<dbReference type="InterPro" id="IPR011993">
    <property type="entry name" value="PH-like_dom_sf"/>
</dbReference>
<dbReference type="PROSITE" id="PS50200">
    <property type="entry name" value="RA"/>
    <property type="match status" value="1"/>
</dbReference>
<feature type="domain" description="PH" evidence="3">
    <location>
        <begin position="789"/>
        <end position="896"/>
    </location>
</feature>
<dbReference type="PANTHER" id="PTHR45899">
    <property type="entry name" value="RHO GTPASE ACTIVATING PROTEIN AT 15B, ISOFORM C"/>
    <property type="match status" value="1"/>
</dbReference>
<dbReference type="GO" id="GO:0005737">
    <property type="term" value="C:cytoplasm"/>
    <property type="evidence" value="ECO:0007669"/>
    <property type="project" value="TreeGrafter"/>
</dbReference>
<dbReference type="PROSITE" id="PS50003">
    <property type="entry name" value="PH_DOMAIN"/>
    <property type="match status" value="2"/>
</dbReference>
<dbReference type="GO" id="GO:0005096">
    <property type="term" value="F:GTPase activator activity"/>
    <property type="evidence" value="ECO:0007669"/>
    <property type="project" value="UniProtKB-KW"/>
</dbReference>
<dbReference type="Gene3D" id="3.10.20.90">
    <property type="entry name" value="Phosphatidylinositol 3-kinase Catalytic Subunit, Chain A, domain 1"/>
    <property type="match status" value="1"/>
</dbReference>
<evidence type="ECO:0000313" key="7">
    <source>
        <dbReference type="EMBL" id="KAG5843709.1"/>
    </source>
</evidence>
<evidence type="ECO:0000259" key="3">
    <source>
        <dbReference type="PROSITE" id="PS50003"/>
    </source>
</evidence>
<comment type="caution">
    <text evidence="7">The sequence shown here is derived from an EMBL/GenBank/DDBJ whole genome shotgun (WGS) entry which is preliminary data.</text>
</comment>
<feature type="domain" description="Arf-GAP" evidence="4">
    <location>
        <begin position="49"/>
        <end position="163"/>
    </location>
</feature>
<dbReference type="Gene3D" id="2.30.29.30">
    <property type="entry name" value="Pleckstrin-homology domain (PH domain)/Phosphotyrosine-binding domain (PTB)"/>
    <property type="match status" value="2"/>
</dbReference>
<dbReference type="InterPro" id="IPR001849">
    <property type="entry name" value="PH_domain"/>
</dbReference>
<keyword evidence="2" id="KW-0479">Metal-binding</keyword>
<dbReference type="Pfam" id="PF00169">
    <property type="entry name" value="PH"/>
    <property type="match status" value="2"/>
</dbReference>
<name>A0A9D3M746_ANGAN</name>
<reference evidence="7" key="1">
    <citation type="submission" date="2021-01" db="EMBL/GenBank/DDBJ databases">
        <title>A chromosome-scale assembly of European eel, Anguilla anguilla.</title>
        <authorList>
            <person name="Henkel C."/>
            <person name="Jong-Raadsen S.A."/>
            <person name="Dufour S."/>
            <person name="Weltzien F.-A."/>
            <person name="Palstra A.P."/>
            <person name="Pelster B."/>
            <person name="Spaink H.P."/>
            <person name="Van Den Thillart G.E."/>
            <person name="Jansen H."/>
            <person name="Zahm M."/>
            <person name="Klopp C."/>
            <person name="Cedric C."/>
            <person name="Louis A."/>
            <person name="Berthelot C."/>
            <person name="Parey E."/>
            <person name="Roest Crollius H."/>
            <person name="Montfort J."/>
            <person name="Robinson-Rechavi M."/>
            <person name="Bucao C."/>
            <person name="Bouchez O."/>
            <person name="Gislard M."/>
            <person name="Lluch J."/>
            <person name="Milhes M."/>
            <person name="Lampietro C."/>
            <person name="Lopez Roques C."/>
            <person name="Donnadieu C."/>
            <person name="Braasch I."/>
            <person name="Desvignes T."/>
            <person name="Postlethwait J."/>
            <person name="Bobe J."/>
            <person name="Guiguen Y."/>
            <person name="Dirks R."/>
        </authorList>
    </citation>
    <scope>NUCLEOTIDE SEQUENCE</scope>
    <source>
        <strain evidence="7">Tag_6206</strain>
        <tissue evidence="7">Liver</tissue>
    </source>
</reference>
<keyword evidence="2" id="KW-0863">Zinc-finger</keyword>
<proteinExistence type="predicted"/>
<evidence type="ECO:0008006" key="9">
    <source>
        <dbReference type="Google" id="ProtNLM"/>
    </source>
</evidence>
<feature type="domain" description="Ras-associating" evidence="5">
    <location>
        <begin position="687"/>
        <end position="776"/>
    </location>
</feature>
<dbReference type="Pfam" id="PF01412">
    <property type="entry name" value="ArfGap"/>
    <property type="match status" value="1"/>
</dbReference>
<dbReference type="InterPro" id="IPR038508">
    <property type="entry name" value="ArfGAP_dom_sf"/>
</dbReference>
<gene>
    <name evidence="7" type="ORF">ANANG_G00153810</name>
</gene>
<dbReference type="EMBL" id="JAFIRN010000008">
    <property type="protein sequence ID" value="KAG5843709.1"/>
    <property type="molecule type" value="Genomic_DNA"/>
</dbReference>
<dbReference type="InterPro" id="IPR000159">
    <property type="entry name" value="RA_dom"/>
</dbReference>
<dbReference type="InterPro" id="IPR001164">
    <property type="entry name" value="ArfGAP_dom"/>
</dbReference>
<dbReference type="Pfam" id="PF00788">
    <property type="entry name" value="RA"/>
    <property type="match status" value="1"/>
</dbReference>
<dbReference type="InterPro" id="IPR037278">
    <property type="entry name" value="ARFGAP/RecO"/>
</dbReference>
<dbReference type="SMART" id="SM00105">
    <property type="entry name" value="ArfGap"/>
    <property type="match status" value="1"/>
</dbReference>
<dbReference type="GO" id="GO:0007165">
    <property type="term" value="P:signal transduction"/>
    <property type="evidence" value="ECO:0007669"/>
    <property type="project" value="InterPro"/>
</dbReference>
<dbReference type="Gene3D" id="1.10.220.150">
    <property type="entry name" value="Arf GTPase activating protein"/>
    <property type="match status" value="1"/>
</dbReference>
<dbReference type="SUPFAM" id="SSF57863">
    <property type="entry name" value="ArfGap/RecO-like zinc finger"/>
    <property type="match status" value="1"/>
</dbReference>
<evidence type="ECO:0000256" key="1">
    <source>
        <dbReference type="ARBA" id="ARBA00022468"/>
    </source>
</evidence>
<dbReference type="InterPro" id="IPR052227">
    <property type="entry name" value="Arf-Rho-GAP_ANK-PH_domain"/>
</dbReference>
<dbReference type="PRINTS" id="PR00405">
    <property type="entry name" value="REVINTRACTNG"/>
</dbReference>
<keyword evidence="1" id="KW-0343">GTPase activation</keyword>
<dbReference type="SMART" id="SM00324">
    <property type="entry name" value="RhoGAP"/>
    <property type="match status" value="1"/>
</dbReference>
<evidence type="ECO:0000259" key="4">
    <source>
        <dbReference type="PROSITE" id="PS50115"/>
    </source>
</evidence>
<evidence type="ECO:0000313" key="8">
    <source>
        <dbReference type="Proteomes" id="UP001044222"/>
    </source>
</evidence>
<dbReference type="GO" id="GO:0008270">
    <property type="term" value="F:zinc ion binding"/>
    <property type="evidence" value="ECO:0007669"/>
    <property type="project" value="UniProtKB-KW"/>
</dbReference>
<dbReference type="GO" id="GO:0008360">
    <property type="term" value="P:regulation of cell shape"/>
    <property type="evidence" value="ECO:0007669"/>
    <property type="project" value="TreeGrafter"/>
</dbReference>
<dbReference type="Pfam" id="PF00620">
    <property type="entry name" value="RhoGAP"/>
    <property type="match status" value="1"/>
</dbReference>
<keyword evidence="8" id="KW-1185">Reference proteome</keyword>
<dbReference type="InterPro" id="IPR008936">
    <property type="entry name" value="Rho_GTPase_activation_prot"/>
</dbReference>
<feature type="domain" description="PH" evidence="3">
    <location>
        <begin position="257"/>
        <end position="364"/>
    </location>
</feature>
<sequence>MNVGTVKDADHRAFELITPFKTIRFVADQAKEEWLAAMKSSTEESFSNQEVLTRIWSENSNRFCADCGEALPKWASINLCVVVCEQCAGIHRRLGCNISKIRSLEIDVKVWTDELIQLFLLLGNERANLFWSSNVPPGNFLSSSSSSEQRMHFIAAKYQEGRFRCRHKLFGHQEKLNNALCINVQTDDVFETLCLVFCGANVHCDTHCSESPTPISLAKSHNQTLQAEFLYLNQNTSVPSPEVRHIFSKTPSAAFPSITRKGYLFKIGSVTRPVTRRKAKEEFRQRWCSLTGESFSYYEKETNSNLKGELKIKEIASLAINPPETHGYAHTFEIFTTSGRLYLFGADDAHTAQEWIKSIAKAIVPPSAGDMADLDFKRMGKLLCRDRLNLLNPQMGFFVLAGTILHSCFENSERADIDLRKLKELSVRQENEVIVLVDKYRTLHFEIEQNLEFLGWCAAFKQSAQSTGNTLSQQQLTHLDIPVIVDCCINYLTKYGLTLEGIYRKSGVNSSITALLEAFRQDARTVWLQEDTHRVENVSSVLKKFFRDLEDNIFTNAASVHWLDVTGIREHSQKVAQYQSLLCSLPPVNKATLQALINHLYCVQHFVNINQMSPYNLAIVFGPTLFQTDGRDSSACQVIEELIQHYVAIFNVDEQHLQTQLNEIKLISLSCGRMEVWEDGVSKIPPPHIFCTVYLEEKEEREEHHIKISVAMTAAELILEILDKCKICWNEQEYWSCFEVNESEGTERLLHYQEKVLPICYSLGPESILLVKRNIFMKAMLNYLVANEEMKKSGVMKFREERTLLGWGRFLACFFVLLDTSLMLLKEEHSIRPEKEWPVKSLRVCQGIKAKLQPPTSWGMTVVCEDEKQQNQRWYICCETETDMIEWMAAFLSVQHKGNVWPVEHMK</sequence>
<dbReference type="InterPro" id="IPR000198">
    <property type="entry name" value="RhoGAP_dom"/>
</dbReference>
<keyword evidence="2" id="KW-0862">Zinc</keyword>
<dbReference type="GO" id="GO:0005547">
    <property type="term" value="F:phosphatidylinositol-3,4,5-trisphosphate binding"/>
    <property type="evidence" value="ECO:0007669"/>
    <property type="project" value="TreeGrafter"/>
</dbReference>
<dbReference type="SMART" id="SM00233">
    <property type="entry name" value="PH"/>
    <property type="match status" value="3"/>
</dbReference>
<evidence type="ECO:0000256" key="2">
    <source>
        <dbReference type="PROSITE-ProRule" id="PRU00288"/>
    </source>
</evidence>
<protein>
    <recommendedName>
        <fullName evidence="9">Arf-GAP with Rho-GAP domain, ANK repeat and PH domain-containing protein 1</fullName>
    </recommendedName>
</protein>
<dbReference type="AlphaFoldDB" id="A0A9D3M746"/>
<organism evidence="7 8">
    <name type="scientific">Anguilla anguilla</name>
    <name type="common">European freshwater eel</name>
    <name type="synonym">Muraena anguilla</name>
    <dbReference type="NCBI Taxonomy" id="7936"/>
    <lineage>
        <taxon>Eukaryota</taxon>
        <taxon>Metazoa</taxon>
        <taxon>Chordata</taxon>
        <taxon>Craniata</taxon>
        <taxon>Vertebrata</taxon>
        <taxon>Euteleostomi</taxon>
        <taxon>Actinopterygii</taxon>
        <taxon>Neopterygii</taxon>
        <taxon>Teleostei</taxon>
        <taxon>Anguilliformes</taxon>
        <taxon>Anguillidae</taxon>
        <taxon>Anguilla</taxon>
    </lineage>
</organism>
<dbReference type="PROSITE" id="PS50238">
    <property type="entry name" value="RHOGAP"/>
    <property type="match status" value="1"/>
</dbReference>
<accession>A0A9D3M746</accession>